<feature type="compositionally biased region" description="Polar residues" evidence="1">
    <location>
        <begin position="16"/>
        <end position="25"/>
    </location>
</feature>
<reference evidence="2" key="1">
    <citation type="journal article" date="2022" name="bioRxiv">
        <title>Sequencing and chromosome-scale assembly of the giantPleurodeles waltlgenome.</title>
        <authorList>
            <person name="Brown T."/>
            <person name="Elewa A."/>
            <person name="Iarovenko S."/>
            <person name="Subramanian E."/>
            <person name="Araus A.J."/>
            <person name="Petzold A."/>
            <person name="Susuki M."/>
            <person name="Suzuki K.-i.T."/>
            <person name="Hayashi T."/>
            <person name="Toyoda A."/>
            <person name="Oliveira C."/>
            <person name="Osipova E."/>
            <person name="Leigh N.D."/>
            <person name="Simon A."/>
            <person name="Yun M.H."/>
        </authorList>
    </citation>
    <scope>NUCLEOTIDE SEQUENCE</scope>
    <source>
        <strain evidence="2">20211129_DDA</strain>
        <tissue evidence="2">Liver</tissue>
    </source>
</reference>
<accession>A0AAV7RN35</accession>
<dbReference type="EMBL" id="JANPWB010000009">
    <property type="protein sequence ID" value="KAJ1152920.1"/>
    <property type="molecule type" value="Genomic_DNA"/>
</dbReference>
<feature type="region of interest" description="Disordered" evidence="1">
    <location>
        <begin position="1"/>
        <end position="25"/>
    </location>
</feature>
<feature type="compositionally biased region" description="Low complexity" evidence="1">
    <location>
        <begin position="122"/>
        <end position="133"/>
    </location>
</feature>
<feature type="compositionally biased region" description="Polar residues" evidence="1">
    <location>
        <begin position="146"/>
        <end position="159"/>
    </location>
</feature>
<organism evidence="2 3">
    <name type="scientific">Pleurodeles waltl</name>
    <name type="common">Iberian ribbed newt</name>
    <dbReference type="NCBI Taxonomy" id="8319"/>
    <lineage>
        <taxon>Eukaryota</taxon>
        <taxon>Metazoa</taxon>
        <taxon>Chordata</taxon>
        <taxon>Craniata</taxon>
        <taxon>Vertebrata</taxon>
        <taxon>Euteleostomi</taxon>
        <taxon>Amphibia</taxon>
        <taxon>Batrachia</taxon>
        <taxon>Caudata</taxon>
        <taxon>Salamandroidea</taxon>
        <taxon>Salamandridae</taxon>
        <taxon>Pleurodelinae</taxon>
        <taxon>Pleurodeles</taxon>
    </lineage>
</organism>
<evidence type="ECO:0000256" key="1">
    <source>
        <dbReference type="SAM" id="MobiDB-lite"/>
    </source>
</evidence>
<name>A0AAV7RN35_PLEWA</name>
<comment type="caution">
    <text evidence="2">The sequence shown here is derived from an EMBL/GenBank/DDBJ whole genome shotgun (WGS) entry which is preliminary data.</text>
</comment>
<keyword evidence="3" id="KW-1185">Reference proteome</keyword>
<gene>
    <name evidence="2" type="ORF">NDU88_005694</name>
</gene>
<proteinExistence type="predicted"/>
<evidence type="ECO:0000313" key="2">
    <source>
        <dbReference type="EMBL" id="KAJ1152920.1"/>
    </source>
</evidence>
<dbReference type="Proteomes" id="UP001066276">
    <property type="component" value="Chromosome 5"/>
</dbReference>
<protein>
    <submittedName>
        <fullName evidence="2">Uncharacterized protein</fullName>
    </submittedName>
</protein>
<sequence length="159" mass="17410">MLLPGGASPAPLQGAPSLTATSQLPDSHLIRWRQALRSGRSAAAQAHPLRQSVLRCSSRQPVHPQEHRGPGLLTQDADDVARPWGRTEPQLSSPLPSRHSDPQTCCRPQRRTRPHSPDPTPQRSTTRRFSQLQRRLRLTPPFPLTTGPSLSPTGAVQKG</sequence>
<dbReference type="AlphaFoldDB" id="A0AAV7RN35"/>
<evidence type="ECO:0000313" key="3">
    <source>
        <dbReference type="Proteomes" id="UP001066276"/>
    </source>
</evidence>
<feature type="region of interest" description="Disordered" evidence="1">
    <location>
        <begin position="37"/>
        <end position="159"/>
    </location>
</feature>